<evidence type="ECO:0000256" key="7">
    <source>
        <dbReference type="RuleBase" id="RU363032"/>
    </source>
</evidence>
<dbReference type="AlphaFoldDB" id="A0A3E3IZI3"/>
<feature type="transmembrane region" description="Helical" evidence="7">
    <location>
        <begin position="125"/>
        <end position="146"/>
    </location>
</feature>
<feature type="domain" description="ABC transmembrane type-1" evidence="8">
    <location>
        <begin position="87"/>
        <end position="277"/>
    </location>
</feature>
<evidence type="ECO:0000256" key="3">
    <source>
        <dbReference type="ARBA" id="ARBA00022475"/>
    </source>
</evidence>
<keyword evidence="4 7" id="KW-0812">Transmembrane</keyword>
<evidence type="ECO:0000256" key="5">
    <source>
        <dbReference type="ARBA" id="ARBA00022989"/>
    </source>
</evidence>
<dbReference type="CDD" id="cd06261">
    <property type="entry name" value="TM_PBP2"/>
    <property type="match status" value="1"/>
</dbReference>
<dbReference type="InterPro" id="IPR000515">
    <property type="entry name" value="MetI-like"/>
</dbReference>
<keyword evidence="2 7" id="KW-0813">Transport</keyword>
<dbReference type="PANTHER" id="PTHR43744:SF12">
    <property type="entry name" value="ABC TRANSPORTER PERMEASE PROTEIN MG189-RELATED"/>
    <property type="match status" value="1"/>
</dbReference>
<accession>A0A3E3IZI3</accession>
<feature type="transmembrane region" description="Helical" evidence="7">
    <location>
        <begin position="24"/>
        <end position="45"/>
    </location>
</feature>
<feature type="transmembrane region" description="Helical" evidence="7">
    <location>
        <begin position="158"/>
        <end position="177"/>
    </location>
</feature>
<feature type="transmembrane region" description="Helical" evidence="7">
    <location>
        <begin position="198"/>
        <end position="220"/>
    </location>
</feature>
<keyword evidence="6 7" id="KW-0472">Membrane</keyword>
<gene>
    <name evidence="9" type="ORF">DWY69_09115</name>
</gene>
<evidence type="ECO:0000313" key="9">
    <source>
        <dbReference type="EMBL" id="RGE72494.1"/>
    </source>
</evidence>
<name>A0A3E3IZI3_9FIRM</name>
<dbReference type="PROSITE" id="PS50928">
    <property type="entry name" value="ABC_TM1"/>
    <property type="match status" value="1"/>
</dbReference>
<keyword evidence="5 7" id="KW-1133">Transmembrane helix</keyword>
<comment type="caution">
    <text evidence="9">The sequence shown here is derived from an EMBL/GenBank/DDBJ whole genome shotgun (WGS) entry which is preliminary data.</text>
</comment>
<dbReference type="Pfam" id="PF00528">
    <property type="entry name" value="BPD_transp_1"/>
    <property type="match status" value="1"/>
</dbReference>
<dbReference type="Gene3D" id="1.10.3720.10">
    <property type="entry name" value="MetI-like"/>
    <property type="match status" value="1"/>
</dbReference>
<reference evidence="9 10" key="1">
    <citation type="submission" date="2018-08" db="EMBL/GenBank/DDBJ databases">
        <title>A genome reference for cultivated species of the human gut microbiota.</title>
        <authorList>
            <person name="Zou Y."/>
            <person name="Xue W."/>
            <person name="Luo G."/>
        </authorList>
    </citation>
    <scope>NUCLEOTIDE SEQUENCE [LARGE SCALE GENOMIC DNA]</scope>
    <source>
        <strain evidence="9 10">AF26-4BH</strain>
    </source>
</reference>
<dbReference type="InterPro" id="IPR035906">
    <property type="entry name" value="MetI-like_sf"/>
</dbReference>
<dbReference type="PANTHER" id="PTHR43744">
    <property type="entry name" value="ABC TRANSPORTER PERMEASE PROTEIN MG189-RELATED-RELATED"/>
    <property type="match status" value="1"/>
</dbReference>
<organism evidence="9 10">
    <name type="scientific">Eisenbergiella massiliensis</name>
    <dbReference type="NCBI Taxonomy" id="1720294"/>
    <lineage>
        <taxon>Bacteria</taxon>
        <taxon>Bacillati</taxon>
        <taxon>Bacillota</taxon>
        <taxon>Clostridia</taxon>
        <taxon>Lachnospirales</taxon>
        <taxon>Lachnospiraceae</taxon>
        <taxon>Eisenbergiella</taxon>
    </lineage>
</organism>
<dbReference type="GO" id="GO:0055085">
    <property type="term" value="P:transmembrane transport"/>
    <property type="evidence" value="ECO:0007669"/>
    <property type="project" value="InterPro"/>
</dbReference>
<sequence length="292" mass="32765">MIHKEDNMARKGKNKEIISTTSRLVRWFFSILLLIFTSITIFVLLSTLLNSFKTKTNILNDTFGWPQAFSLDSYVEIFTKDKFGKYFFNSIILTGCGTTGCVLLAALTAFGIARYEFKGKPFLTSYFLFGMMFPIQVSVLPLFIILKKLSLLNKLPGMILVYASGISLSVYIFQKFFRTVPTALDESARLDGASELRIFAQIILPLCKPVISTVALITAVGEWNDFYMPMVLLGGKNVRTLPLAIYNYLNEFIKYMNVSFAAVMITLVPIIVIYFLFSNQLVEGITGGAVKG</sequence>
<proteinExistence type="inferred from homology"/>
<feature type="transmembrane region" description="Helical" evidence="7">
    <location>
        <begin position="86"/>
        <end position="113"/>
    </location>
</feature>
<dbReference type="SUPFAM" id="SSF161098">
    <property type="entry name" value="MetI-like"/>
    <property type="match status" value="1"/>
</dbReference>
<evidence type="ECO:0000259" key="8">
    <source>
        <dbReference type="PROSITE" id="PS50928"/>
    </source>
</evidence>
<dbReference type="Proteomes" id="UP000261166">
    <property type="component" value="Unassembled WGS sequence"/>
</dbReference>
<feature type="transmembrane region" description="Helical" evidence="7">
    <location>
        <begin position="258"/>
        <end position="277"/>
    </location>
</feature>
<dbReference type="GO" id="GO:0005886">
    <property type="term" value="C:plasma membrane"/>
    <property type="evidence" value="ECO:0007669"/>
    <property type="project" value="UniProtKB-SubCell"/>
</dbReference>
<evidence type="ECO:0000256" key="4">
    <source>
        <dbReference type="ARBA" id="ARBA00022692"/>
    </source>
</evidence>
<evidence type="ECO:0000256" key="2">
    <source>
        <dbReference type="ARBA" id="ARBA00022448"/>
    </source>
</evidence>
<evidence type="ECO:0000313" key="10">
    <source>
        <dbReference type="Proteomes" id="UP000261166"/>
    </source>
</evidence>
<evidence type="ECO:0000256" key="6">
    <source>
        <dbReference type="ARBA" id="ARBA00023136"/>
    </source>
</evidence>
<protein>
    <submittedName>
        <fullName evidence="9">Carbohydrate ABC transporter permease</fullName>
    </submittedName>
</protein>
<comment type="similarity">
    <text evidence="7">Belongs to the binding-protein-dependent transport system permease family.</text>
</comment>
<dbReference type="EMBL" id="QVLU01000006">
    <property type="protein sequence ID" value="RGE72494.1"/>
    <property type="molecule type" value="Genomic_DNA"/>
</dbReference>
<keyword evidence="3" id="KW-1003">Cell membrane</keyword>
<comment type="subcellular location">
    <subcellularLocation>
        <location evidence="1 7">Cell membrane</location>
        <topology evidence="1 7">Multi-pass membrane protein</topology>
    </subcellularLocation>
</comment>
<evidence type="ECO:0000256" key="1">
    <source>
        <dbReference type="ARBA" id="ARBA00004651"/>
    </source>
</evidence>